<feature type="transmembrane region" description="Helical" evidence="8">
    <location>
        <begin position="239"/>
        <end position="258"/>
    </location>
</feature>
<evidence type="ECO:0000256" key="4">
    <source>
        <dbReference type="ARBA" id="ARBA00022519"/>
    </source>
</evidence>
<evidence type="ECO:0000256" key="2">
    <source>
        <dbReference type="ARBA" id="ARBA00005745"/>
    </source>
</evidence>
<feature type="domain" description="Type II secretion system protein GspF" evidence="9">
    <location>
        <begin position="87"/>
        <end position="209"/>
    </location>
</feature>
<reference evidence="10 11" key="1">
    <citation type="submission" date="2017-08" db="EMBL/GenBank/DDBJ databases">
        <title>Infants hospitalized years apart are colonized by the same room-sourced microbial strains.</title>
        <authorList>
            <person name="Brooks B."/>
            <person name="Olm M.R."/>
            <person name="Firek B.A."/>
            <person name="Baker R."/>
            <person name="Thomas B.C."/>
            <person name="Morowitz M.J."/>
            <person name="Banfield J.F."/>
        </authorList>
    </citation>
    <scope>NUCLEOTIDE SEQUENCE [LARGE SCALE GENOMIC DNA]</scope>
    <source>
        <strain evidence="10">S2_003_000_R2_14</strain>
    </source>
</reference>
<dbReference type="InterPro" id="IPR003004">
    <property type="entry name" value="GspF/PilC"/>
</dbReference>
<dbReference type="InterPro" id="IPR042094">
    <property type="entry name" value="T2SS_GspF_sf"/>
</dbReference>
<protein>
    <submittedName>
        <fullName evidence="10">Type II secretion system protein GspF</fullName>
    </submittedName>
</protein>
<comment type="caution">
    <text evidence="10">The sequence shown here is derived from an EMBL/GenBank/DDBJ whole genome shotgun (WGS) entry which is preliminary data.</text>
</comment>
<accession>A0A2W5T4F1</accession>
<dbReference type="NCBIfam" id="TIGR02120">
    <property type="entry name" value="GspF"/>
    <property type="match status" value="1"/>
</dbReference>
<dbReference type="Gene3D" id="1.20.81.30">
    <property type="entry name" value="Type II secretion system (T2SS), domain F"/>
    <property type="match status" value="2"/>
</dbReference>
<feature type="domain" description="Type II secretion system protein GspF" evidence="9">
    <location>
        <begin position="289"/>
        <end position="411"/>
    </location>
</feature>
<dbReference type="GO" id="GO:0015627">
    <property type="term" value="C:type II protein secretion system complex"/>
    <property type="evidence" value="ECO:0007669"/>
    <property type="project" value="InterPro"/>
</dbReference>
<keyword evidence="4" id="KW-0997">Cell inner membrane</keyword>
<evidence type="ECO:0000256" key="3">
    <source>
        <dbReference type="ARBA" id="ARBA00022475"/>
    </source>
</evidence>
<evidence type="ECO:0000256" key="8">
    <source>
        <dbReference type="SAM" id="Phobius"/>
    </source>
</evidence>
<feature type="transmembrane region" description="Helical" evidence="8">
    <location>
        <begin position="187"/>
        <end position="208"/>
    </location>
</feature>
<dbReference type="PANTHER" id="PTHR30012:SF0">
    <property type="entry name" value="TYPE II SECRETION SYSTEM PROTEIN F-RELATED"/>
    <property type="match status" value="1"/>
</dbReference>
<evidence type="ECO:0000313" key="10">
    <source>
        <dbReference type="EMBL" id="PZR08867.1"/>
    </source>
</evidence>
<evidence type="ECO:0000256" key="5">
    <source>
        <dbReference type="ARBA" id="ARBA00022692"/>
    </source>
</evidence>
<name>A0A2W5T4F1_9BACT</name>
<keyword evidence="7 8" id="KW-0472">Membrane</keyword>
<dbReference type="Pfam" id="PF00482">
    <property type="entry name" value="T2SSF"/>
    <property type="match status" value="2"/>
</dbReference>
<evidence type="ECO:0000259" key="9">
    <source>
        <dbReference type="Pfam" id="PF00482"/>
    </source>
</evidence>
<dbReference type="Proteomes" id="UP000249061">
    <property type="component" value="Unassembled WGS sequence"/>
</dbReference>
<dbReference type="FunFam" id="1.20.81.30:FF:000001">
    <property type="entry name" value="Type II secretion system protein F"/>
    <property type="match status" value="2"/>
</dbReference>
<gene>
    <name evidence="10" type="primary">gspF</name>
    <name evidence="10" type="ORF">DI536_23535</name>
</gene>
<organism evidence="10 11">
    <name type="scientific">Archangium gephyra</name>
    <dbReference type="NCBI Taxonomy" id="48"/>
    <lineage>
        <taxon>Bacteria</taxon>
        <taxon>Pseudomonadati</taxon>
        <taxon>Myxococcota</taxon>
        <taxon>Myxococcia</taxon>
        <taxon>Myxococcales</taxon>
        <taxon>Cystobacterineae</taxon>
        <taxon>Archangiaceae</taxon>
        <taxon>Archangium</taxon>
    </lineage>
</organism>
<dbReference type="AlphaFoldDB" id="A0A2W5T4F1"/>
<keyword evidence="5 8" id="KW-0812">Transmembrane</keyword>
<keyword evidence="3" id="KW-1003">Cell membrane</keyword>
<dbReference type="InterPro" id="IPR018076">
    <property type="entry name" value="T2SS_GspF_dom"/>
</dbReference>
<evidence type="ECO:0000256" key="7">
    <source>
        <dbReference type="ARBA" id="ARBA00023136"/>
    </source>
</evidence>
<dbReference type="PANTHER" id="PTHR30012">
    <property type="entry name" value="GENERAL SECRETION PATHWAY PROTEIN"/>
    <property type="match status" value="1"/>
</dbReference>
<feature type="transmembrane region" description="Helical" evidence="8">
    <location>
        <begin position="392"/>
        <end position="413"/>
    </location>
</feature>
<dbReference type="PRINTS" id="PR00812">
    <property type="entry name" value="BCTERIALGSPF"/>
</dbReference>
<evidence type="ECO:0000256" key="6">
    <source>
        <dbReference type="ARBA" id="ARBA00022989"/>
    </source>
</evidence>
<evidence type="ECO:0000313" key="11">
    <source>
        <dbReference type="Proteomes" id="UP000249061"/>
    </source>
</evidence>
<dbReference type="InterPro" id="IPR011850">
    <property type="entry name" value="T2SS_GspF"/>
</dbReference>
<sequence length="420" mass="45501">MAVFEYKGLNATGKNVTGLKEAESPKALRALLRKDGIFLTDVVGQAEGGMKPGKGGKAGASSGGGTEINFRKLAGGSINTDDIAVMTRQLATLLKAGVSLVDALSAMVDQVEKEKLKRILSDVKQRVNEGSSLGDALNTHVKIFGPLFVNMIRAGESSGALDSVLLRLAEFTEGQARLRQKIVGTMIYPAIMLVIGGGVLIMLMTVVVPKVTKIFDDMKVNLPWTTRLLIASSNFLQDYWFFVVPAFIASAFFFFRWTGSEKGKPVWDRLVLRFPVFGPLVRQLSVARFARTLATLLKSGVPLLNALDIVKNVITNTTMSSVIDTARDAIREGESIANPLKKSGEFPPLVYHMVGIGERSGQLEDMLLNVAESYESSVNVRIGALTALLEPMMIVLMGAVIAFVAFSILMPILQMNSMVR</sequence>
<comment type="subcellular location">
    <subcellularLocation>
        <location evidence="1">Cell inner membrane</location>
        <topology evidence="1">Multi-pass membrane protein</topology>
    </subcellularLocation>
</comment>
<dbReference type="GO" id="GO:0015628">
    <property type="term" value="P:protein secretion by the type II secretion system"/>
    <property type="evidence" value="ECO:0007669"/>
    <property type="project" value="InterPro"/>
</dbReference>
<dbReference type="EMBL" id="QFQP01000023">
    <property type="protein sequence ID" value="PZR08867.1"/>
    <property type="molecule type" value="Genomic_DNA"/>
</dbReference>
<comment type="similarity">
    <text evidence="2">Belongs to the GSP F family.</text>
</comment>
<dbReference type="GO" id="GO:0005886">
    <property type="term" value="C:plasma membrane"/>
    <property type="evidence" value="ECO:0007669"/>
    <property type="project" value="UniProtKB-SubCell"/>
</dbReference>
<evidence type="ECO:0000256" key="1">
    <source>
        <dbReference type="ARBA" id="ARBA00004429"/>
    </source>
</evidence>
<proteinExistence type="inferred from homology"/>
<keyword evidence="6 8" id="KW-1133">Transmembrane helix</keyword>